<dbReference type="PANTHER" id="PTHR36332:SF1">
    <property type="entry name" value="STRESS RESPONSE PROTEIN"/>
    <property type="match status" value="1"/>
</dbReference>
<evidence type="ECO:0000313" key="2">
    <source>
        <dbReference type="EMBL" id="KAJ6402484.1"/>
    </source>
</evidence>
<feature type="compositionally biased region" description="Basic and acidic residues" evidence="1">
    <location>
        <begin position="7"/>
        <end position="17"/>
    </location>
</feature>
<evidence type="ECO:0000256" key="1">
    <source>
        <dbReference type="SAM" id="MobiDB-lite"/>
    </source>
</evidence>
<name>A0AAD6JDZ9_9ROSI</name>
<feature type="region of interest" description="Disordered" evidence="1">
    <location>
        <begin position="1"/>
        <end position="87"/>
    </location>
</feature>
<evidence type="ECO:0000313" key="3">
    <source>
        <dbReference type="Proteomes" id="UP001162972"/>
    </source>
</evidence>
<feature type="compositionally biased region" description="Acidic residues" evidence="1">
    <location>
        <begin position="28"/>
        <end position="42"/>
    </location>
</feature>
<organism evidence="2 3">
    <name type="scientific">Salix udensis</name>
    <dbReference type="NCBI Taxonomy" id="889485"/>
    <lineage>
        <taxon>Eukaryota</taxon>
        <taxon>Viridiplantae</taxon>
        <taxon>Streptophyta</taxon>
        <taxon>Embryophyta</taxon>
        <taxon>Tracheophyta</taxon>
        <taxon>Spermatophyta</taxon>
        <taxon>Magnoliopsida</taxon>
        <taxon>eudicotyledons</taxon>
        <taxon>Gunneridae</taxon>
        <taxon>Pentapetalae</taxon>
        <taxon>rosids</taxon>
        <taxon>fabids</taxon>
        <taxon>Malpighiales</taxon>
        <taxon>Salicaceae</taxon>
        <taxon>Saliceae</taxon>
        <taxon>Salix</taxon>
    </lineage>
</organism>
<gene>
    <name evidence="2" type="ORF">OIU84_014560</name>
</gene>
<dbReference type="Proteomes" id="UP001162972">
    <property type="component" value="Chromosome 4"/>
</dbReference>
<dbReference type="PANTHER" id="PTHR36332">
    <property type="entry name" value="STRESS RESPONSE PROTEIN"/>
    <property type="match status" value="1"/>
</dbReference>
<dbReference type="EMBL" id="JAPFFJ010000018">
    <property type="protein sequence ID" value="KAJ6402484.1"/>
    <property type="molecule type" value="Genomic_DNA"/>
</dbReference>
<dbReference type="AlphaFoldDB" id="A0AAD6JDZ9"/>
<protein>
    <submittedName>
        <fullName evidence="2">Uncharacterized protein</fullName>
    </submittedName>
</protein>
<sequence>MIKRRFFKAEHGEKDEASSDSSSSSSDSEADATEQSEDDVVADPEKNSESEDDDTVAEPKEDSESEASSSSGYESEDSSANVIDGYSSDDINTLICPRIICLTEETMRTHLISKRHARSEKLMKENRLKVMLNSDGEIENMDEETHAERHARTVALAQSISTKKNKGGRQRQRKRLQKRKEGDAASMEKTTSINKMSSQEKA</sequence>
<comment type="caution">
    <text evidence="2">The sequence shown here is derived from an EMBL/GenBank/DDBJ whole genome shotgun (WGS) entry which is preliminary data.</text>
</comment>
<accession>A0AAD6JDZ9</accession>
<feature type="compositionally biased region" description="Basic residues" evidence="1">
    <location>
        <begin position="163"/>
        <end position="178"/>
    </location>
</feature>
<feature type="compositionally biased region" description="Polar residues" evidence="1">
    <location>
        <begin position="188"/>
        <end position="202"/>
    </location>
</feature>
<keyword evidence="3" id="KW-1185">Reference proteome</keyword>
<reference evidence="2 3" key="1">
    <citation type="journal article" date="2023" name="Int. J. Mol. Sci.">
        <title>De Novo Assembly and Annotation of 11 Diverse Shrub Willow (Salix) Genomes Reveals Novel Gene Organization in Sex-Linked Regions.</title>
        <authorList>
            <person name="Hyden B."/>
            <person name="Feng K."/>
            <person name="Yates T.B."/>
            <person name="Jawdy S."/>
            <person name="Cereghino C."/>
            <person name="Smart L.B."/>
            <person name="Muchero W."/>
        </authorList>
    </citation>
    <scope>NUCLEOTIDE SEQUENCE [LARGE SCALE GENOMIC DNA]</scope>
    <source>
        <tissue evidence="2">Shoot tip</tissue>
    </source>
</reference>
<feature type="region of interest" description="Disordered" evidence="1">
    <location>
        <begin position="161"/>
        <end position="202"/>
    </location>
</feature>
<proteinExistence type="predicted"/>